<comment type="caution">
    <text evidence="2">The sequence shown here is derived from an EMBL/GenBank/DDBJ whole genome shotgun (WGS) entry which is preliminary data.</text>
</comment>
<feature type="chain" id="PRO_5030892849" description="Phosphatidylinositol diacylglycerol-lyase" evidence="1">
    <location>
        <begin position="33"/>
        <end position="552"/>
    </location>
</feature>
<dbReference type="GO" id="GO:0006629">
    <property type="term" value="P:lipid metabolic process"/>
    <property type="evidence" value="ECO:0007669"/>
    <property type="project" value="InterPro"/>
</dbReference>
<dbReference type="Pfam" id="PF26178">
    <property type="entry name" value="PI-PLC_cat"/>
    <property type="match status" value="1"/>
</dbReference>
<evidence type="ECO:0000313" key="3">
    <source>
        <dbReference type="Proteomes" id="UP000547058"/>
    </source>
</evidence>
<evidence type="ECO:0000313" key="2">
    <source>
        <dbReference type="EMBL" id="MBA8681831.1"/>
    </source>
</evidence>
<protein>
    <recommendedName>
        <fullName evidence="4">Phosphatidylinositol diacylglycerol-lyase</fullName>
    </recommendedName>
</protein>
<gene>
    <name evidence="2" type="ORF">H4O11_08380</name>
</gene>
<dbReference type="PANTHER" id="PTHR13593">
    <property type="match status" value="1"/>
</dbReference>
<dbReference type="Proteomes" id="UP000547058">
    <property type="component" value="Unassembled WGS sequence"/>
</dbReference>
<dbReference type="RefSeq" id="WP_182338967.1">
    <property type="nucleotide sequence ID" value="NZ_JACGXS010000003.1"/>
</dbReference>
<dbReference type="InterPro" id="IPR051057">
    <property type="entry name" value="PI-PLC_domain"/>
</dbReference>
<evidence type="ECO:0008006" key="4">
    <source>
        <dbReference type="Google" id="ProtNLM"/>
    </source>
</evidence>
<keyword evidence="1" id="KW-0732">Signal</keyword>
<keyword evidence="3" id="KW-1185">Reference proteome</keyword>
<dbReference type="SUPFAM" id="SSF51695">
    <property type="entry name" value="PLC-like phosphodiesterases"/>
    <property type="match status" value="1"/>
</dbReference>
<feature type="signal peptide" evidence="1">
    <location>
        <begin position="1"/>
        <end position="32"/>
    </location>
</feature>
<dbReference type="GO" id="GO:0008081">
    <property type="term" value="F:phosphoric diester hydrolase activity"/>
    <property type="evidence" value="ECO:0007669"/>
    <property type="project" value="InterPro"/>
</dbReference>
<organism evidence="2 3">
    <name type="scientific">Stenotrophomonas tumulicola</name>
    <dbReference type="NCBI Taxonomy" id="1685415"/>
    <lineage>
        <taxon>Bacteria</taxon>
        <taxon>Pseudomonadati</taxon>
        <taxon>Pseudomonadota</taxon>
        <taxon>Gammaproteobacteria</taxon>
        <taxon>Lysobacterales</taxon>
        <taxon>Lysobacteraceae</taxon>
        <taxon>Stenotrophomonas</taxon>
    </lineage>
</organism>
<evidence type="ECO:0000256" key="1">
    <source>
        <dbReference type="SAM" id="SignalP"/>
    </source>
</evidence>
<reference evidence="2 3" key="1">
    <citation type="submission" date="2020-08" db="EMBL/GenBank/DDBJ databases">
        <title>Stenotrophomonas tumulicola JCM 30961.</title>
        <authorList>
            <person name="Deng Y."/>
        </authorList>
    </citation>
    <scope>NUCLEOTIDE SEQUENCE [LARGE SCALE GENOMIC DNA]</scope>
    <source>
        <strain evidence="2 3">JCM 30961</strain>
    </source>
</reference>
<dbReference type="PANTHER" id="PTHR13593:SF140">
    <property type="entry name" value="PLC-LIKE PHOSPHODIESTERASE"/>
    <property type="match status" value="1"/>
</dbReference>
<accession>A0A7W3II40</accession>
<proteinExistence type="predicted"/>
<name>A0A7W3II40_9GAMM</name>
<dbReference type="EMBL" id="JACGXS010000003">
    <property type="protein sequence ID" value="MBA8681831.1"/>
    <property type="molecule type" value="Genomic_DNA"/>
</dbReference>
<sequence>MLTRLIHASHHSLLTPLCSAIIALAASAPAHAELARPDHINDYTRTLDELVMIMGHNAFNHDGFLPNQRLTIEEQLGRGVRGFMLDIYKHNGELHVCHGSCNILASRVAPLERDLRTIHDFLTTHPTAIIAIHIESYIQRKDLEDFHSTHPELFQHAFDPTHKLWSRHKNWPDIGELMGADQRLLLIAQDSSLAGRIGGSSAHVMFDQDILVQNTYNIGDTIGQHDFSCSSRWDDIPLDTATGVNGWKRLFLMNHFHKVPELIHGDYDNHWEYIEAREMDRCKRMPNFIAVDSVERGDALEYVEHRNNGGVVAYEGNDAKQNVVCGFSSAVQRDWSMQDGERLGCENDEMRSLRLRGMKKGQRITLHDHPGGTRDDDFGILNIDRDIPWNSPLVLKDLDQTQYSDHFRYLYSGGNGLAGKVSHIKVEPSPVPHSESAAVLLRGNNGTQRISCTFGLTRSDFWNIKKESGCHNDDARSMNILSAKEGTIITVYDSPSGSEKDDYTVIRVKRDLDTVRTVPTFEGDSEDEYLVIDHHHVNGLDGKVSAVRVETP</sequence>
<dbReference type="Gene3D" id="3.20.20.190">
    <property type="entry name" value="Phosphatidylinositol (PI) phosphodiesterase"/>
    <property type="match status" value="1"/>
</dbReference>
<dbReference type="AlphaFoldDB" id="A0A7W3II40"/>
<dbReference type="InterPro" id="IPR017946">
    <property type="entry name" value="PLC-like_Pdiesterase_TIM-brl"/>
</dbReference>